<organism evidence="1 2">
    <name type="scientific">Glaciibacter psychrotolerans</name>
    <dbReference type="NCBI Taxonomy" id="670054"/>
    <lineage>
        <taxon>Bacteria</taxon>
        <taxon>Bacillati</taxon>
        <taxon>Actinomycetota</taxon>
        <taxon>Actinomycetes</taxon>
        <taxon>Micrococcales</taxon>
        <taxon>Microbacteriaceae</taxon>
        <taxon>Glaciibacter</taxon>
    </lineage>
</organism>
<evidence type="ECO:0008006" key="3">
    <source>
        <dbReference type="Google" id="ProtNLM"/>
    </source>
</evidence>
<reference evidence="1 2" key="1">
    <citation type="submission" date="2020-07" db="EMBL/GenBank/DDBJ databases">
        <title>Sequencing the genomes of 1000 actinobacteria strains.</title>
        <authorList>
            <person name="Klenk H.-P."/>
        </authorList>
    </citation>
    <scope>NUCLEOTIDE SEQUENCE [LARGE SCALE GENOMIC DNA]</scope>
    <source>
        <strain evidence="1 2">LI1</strain>
    </source>
</reference>
<proteinExistence type="predicted"/>
<comment type="caution">
    <text evidence="1">The sequence shown here is derived from an EMBL/GenBank/DDBJ whole genome shotgun (WGS) entry which is preliminary data.</text>
</comment>
<evidence type="ECO:0000313" key="1">
    <source>
        <dbReference type="EMBL" id="NYJ19206.1"/>
    </source>
</evidence>
<name>A0A7Z0J5J2_9MICO</name>
<gene>
    <name evidence="1" type="ORF">HNR05_000997</name>
</gene>
<evidence type="ECO:0000313" key="2">
    <source>
        <dbReference type="Proteomes" id="UP000537260"/>
    </source>
</evidence>
<dbReference type="EMBL" id="JACCFM010000001">
    <property type="protein sequence ID" value="NYJ19206.1"/>
    <property type="molecule type" value="Genomic_DNA"/>
</dbReference>
<dbReference type="AlphaFoldDB" id="A0A7Z0J5J2"/>
<sequence>MAEVEFSIQRAGFATIRLDTDGGGPYGLQSGTAGLGVGPVYPRFVSGAGDGARFAGDRVGAKPMDLGLIFLGDDRLSTGDLIRDLRSMTRTIRGQPQPVLVAEFADGSAFEVPFVYTSGLELDHSDALPWVYTATVAVMCPNPYWLASTATEFMVRNDDLVGLLPHLAELPVMSSSAIGSIQVENPGDVECPVEWRITGPGGPPTISINGRGFVFKSALVAGEIITIVADGERVSVTDQTGANRYPLLGPAPKFPFLPTGVSTVDITMPNAVPGVSAVAGLFKPRREVVY</sequence>
<protein>
    <recommendedName>
        <fullName evidence="3">Phage tail family protein</fullName>
    </recommendedName>
</protein>
<keyword evidence="2" id="KW-1185">Reference proteome</keyword>
<dbReference type="Proteomes" id="UP000537260">
    <property type="component" value="Unassembled WGS sequence"/>
</dbReference>
<dbReference type="RefSeq" id="WP_179578006.1">
    <property type="nucleotide sequence ID" value="NZ_JACCFM010000001.1"/>
</dbReference>
<accession>A0A7Z0J5J2</accession>